<reference evidence="1" key="1">
    <citation type="submission" date="2021-06" db="EMBL/GenBank/DDBJ databases">
        <authorList>
            <person name="Kallberg Y."/>
            <person name="Tangrot J."/>
            <person name="Rosling A."/>
        </authorList>
    </citation>
    <scope>NUCLEOTIDE SEQUENCE</scope>
    <source>
        <strain evidence="1">FL130A</strain>
    </source>
</reference>
<evidence type="ECO:0000313" key="1">
    <source>
        <dbReference type="EMBL" id="CAG8685010.1"/>
    </source>
</evidence>
<dbReference type="AlphaFoldDB" id="A0A9N9HL42"/>
<organism evidence="1 2">
    <name type="scientific">Ambispora leptoticha</name>
    <dbReference type="NCBI Taxonomy" id="144679"/>
    <lineage>
        <taxon>Eukaryota</taxon>
        <taxon>Fungi</taxon>
        <taxon>Fungi incertae sedis</taxon>
        <taxon>Mucoromycota</taxon>
        <taxon>Glomeromycotina</taxon>
        <taxon>Glomeromycetes</taxon>
        <taxon>Archaeosporales</taxon>
        <taxon>Ambisporaceae</taxon>
        <taxon>Ambispora</taxon>
    </lineage>
</organism>
<protein>
    <submittedName>
        <fullName evidence="1">2437_t:CDS:1</fullName>
    </submittedName>
</protein>
<feature type="non-terminal residue" evidence="1">
    <location>
        <position position="88"/>
    </location>
</feature>
<dbReference type="Proteomes" id="UP000789508">
    <property type="component" value="Unassembled WGS sequence"/>
</dbReference>
<keyword evidence="2" id="KW-1185">Reference proteome</keyword>
<name>A0A9N9HL42_9GLOM</name>
<comment type="caution">
    <text evidence="1">The sequence shown here is derived from an EMBL/GenBank/DDBJ whole genome shotgun (WGS) entry which is preliminary data.</text>
</comment>
<dbReference type="Gene3D" id="1.20.1580.10">
    <property type="entry name" value="ABC transporter ATPase like domain"/>
    <property type="match status" value="1"/>
</dbReference>
<dbReference type="EMBL" id="CAJVPS010014956">
    <property type="protein sequence ID" value="CAG8685010.1"/>
    <property type="molecule type" value="Genomic_DNA"/>
</dbReference>
<proteinExistence type="predicted"/>
<dbReference type="OrthoDB" id="2345505at2759"/>
<gene>
    <name evidence="1" type="ORF">ALEPTO_LOCUS10981</name>
</gene>
<sequence>MVDDVSTGLVTKTLSPSHPIPKWKTICRRIKRAADGDGKCPECEKPRVSYWCQQCESKRLRRKFNEWTSGNENIDKFLQSTQFNAPRH</sequence>
<evidence type="ECO:0000313" key="2">
    <source>
        <dbReference type="Proteomes" id="UP000789508"/>
    </source>
</evidence>
<accession>A0A9N9HL42</accession>